<evidence type="ECO:0000259" key="3">
    <source>
        <dbReference type="PROSITE" id="PS50977"/>
    </source>
</evidence>
<dbReference type="GO" id="GO:0006355">
    <property type="term" value="P:regulation of DNA-templated transcription"/>
    <property type="evidence" value="ECO:0007669"/>
    <property type="project" value="UniProtKB-ARBA"/>
</dbReference>
<proteinExistence type="predicted"/>
<dbReference type="PANTHER" id="PTHR30328:SF54">
    <property type="entry name" value="HTH-TYPE TRANSCRIPTIONAL REPRESSOR SCO4008"/>
    <property type="match status" value="1"/>
</dbReference>
<evidence type="ECO:0000256" key="1">
    <source>
        <dbReference type="ARBA" id="ARBA00023125"/>
    </source>
</evidence>
<reference evidence="5" key="1">
    <citation type="submission" date="2011-05" db="EMBL/GenBank/DDBJ databases">
        <title>Complete sequence of Desulfotomaculum kuznetsovii DSM 6115.</title>
        <authorList>
            <person name="Lucas S."/>
            <person name="Han J."/>
            <person name="Lapidus A."/>
            <person name="Cheng J.-F."/>
            <person name="Goodwin L."/>
            <person name="Pitluck S."/>
            <person name="Peters L."/>
            <person name="Mikhailova N."/>
            <person name="Lu M."/>
            <person name="Saunders E."/>
            <person name="Han C."/>
            <person name="Tapia R."/>
            <person name="Land M."/>
            <person name="Hauser L."/>
            <person name="Kyrpides N."/>
            <person name="Ivanova N."/>
            <person name="Pagani I."/>
            <person name="Nazina T."/>
            <person name="Ivanova A."/>
            <person name="Parshina S."/>
            <person name="Kuever J."/>
            <person name="Muyzer G."/>
            <person name="Plugge C."/>
            <person name="Stams A."/>
            <person name="Woyke T."/>
        </authorList>
    </citation>
    <scope>NUCLEOTIDE SEQUENCE [LARGE SCALE GENOMIC DNA]</scope>
    <source>
        <strain evidence="5">DSM 6115 / VKM B-1805 / 17</strain>
    </source>
</reference>
<dbReference type="SUPFAM" id="SSF48498">
    <property type="entry name" value="Tetracyclin repressor-like, C-terminal domain"/>
    <property type="match status" value="1"/>
</dbReference>
<dbReference type="Pfam" id="PF17938">
    <property type="entry name" value="TetR_C_29"/>
    <property type="match status" value="1"/>
</dbReference>
<organism evidence="4 5">
    <name type="scientific">Desulfofundulus kuznetsovii (strain DSM 6115 / VKM B-1805 / 17)</name>
    <name type="common">Desulfotomaculum kuznetsovii</name>
    <dbReference type="NCBI Taxonomy" id="760568"/>
    <lineage>
        <taxon>Bacteria</taxon>
        <taxon>Bacillati</taxon>
        <taxon>Bacillota</taxon>
        <taxon>Clostridia</taxon>
        <taxon>Eubacteriales</taxon>
        <taxon>Peptococcaceae</taxon>
        <taxon>Desulfofundulus</taxon>
    </lineage>
</organism>
<name>A0AAU8PKS0_DESK7</name>
<keyword evidence="5" id="KW-1185">Reference proteome</keyword>
<dbReference type="InterPro" id="IPR041474">
    <property type="entry name" value="NicS_C"/>
</dbReference>
<evidence type="ECO:0000256" key="2">
    <source>
        <dbReference type="PROSITE-ProRule" id="PRU00335"/>
    </source>
</evidence>
<dbReference type="GO" id="GO:0003677">
    <property type="term" value="F:DNA binding"/>
    <property type="evidence" value="ECO:0007669"/>
    <property type="project" value="UniProtKB-UniRule"/>
</dbReference>
<dbReference type="AlphaFoldDB" id="A0AAU8PKS0"/>
<dbReference type="RefSeq" id="WP_013824385.1">
    <property type="nucleotide sequence ID" value="NC_015573.1"/>
</dbReference>
<evidence type="ECO:0000313" key="4">
    <source>
        <dbReference type="EMBL" id="AEG16879.1"/>
    </source>
</evidence>
<dbReference type="KEGG" id="dku:Desku_3395"/>
<dbReference type="Proteomes" id="UP000009229">
    <property type="component" value="Chromosome"/>
</dbReference>
<dbReference type="SUPFAM" id="SSF46689">
    <property type="entry name" value="Homeodomain-like"/>
    <property type="match status" value="1"/>
</dbReference>
<dbReference type="PANTHER" id="PTHR30328">
    <property type="entry name" value="TRANSCRIPTIONAL REPRESSOR"/>
    <property type="match status" value="1"/>
</dbReference>
<gene>
    <name evidence="4" type="ordered locus">Desku_3395</name>
</gene>
<dbReference type="Pfam" id="PF00440">
    <property type="entry name" value="TetR_N"/>
    <property type="match status" value="1"/>
</dbReference>
<dbReference type="Gene3D" id="1.10.357.10">
    <property type="entry name" value="Tetracycline Repressor, domain 2"/>
    <property type="match status" value="1"/>
</dbReference>
<sequence length="225" mass="25687">MDSRVNRTRDAEATKARILETARGVFAAKGYNAARVDEIVALARVNKRMVYHYYGSKEGLYLAVLRDSFSRIFSLNREVLAGDGDVLSRARAVITQYFYFLAENPDVVRLMGWETLQGGQYARRVLPDILSAGLEDLESVLRQGIQEGIFRKDVDIRRLVISVSGLCLNYFSRREMLQFLWSRDILHPEMLQEHLDHVLDLVFYGILSPGISLEVKHTGADQMED</sequence>
<keyword evidence="1 2" id="KW-0238">DNA-binding</keyword>
<feature type="domain" description="HTH tetR-type" evidence="3">
    <location>
        <begin position="12"/>
        <end position="72"/>
    </location>
</feature>
<dbReference type="InterPro" id="IPR001647">
    <property type="entry name" value="HTH_TetR"/>
</dbReference>
<dbReference type="InterPro" id="IPR009057">
    <property type="entry name" value="Homeodomain-like_sf"/>
</dbReference>
<feature type="DNA-binding region" description="H-T-H motif" evidence="2">
    <location>
        <begin position="35"/>
        <end position="54"/>
    </location>
</feature>
<dbReference type="InterPro" id="IPR050109">
    <property type="entry name" value="HTH-type_TetR-like_transc_reg"/>
</dbReference>
<evidence type="ECO:0000313" key="5">
    <source>
        <dbReference type="Proteomes" id="UP000009229"/>
    </source>
</evidence>
<dbReference type="InterPro" id="IPR036271">
    <property type="entry name" value="Tet_transcr_reg_TetR-rel_C_sf"/>
</dbReference>
<dbReference type="EMBL" id="CP002770">
    <property type="protein sequence ID" value="AEG16879.1"/>
    <property type="molecule type" value="Genomic_DNA"/>
</dbReference>
<dbReference type="PROSITE" id="PS50977">
    <property type="entry name" value="HTH_TETR_2"/>
    <property type="match status" value="1"/>
</dbReference>
<dbReference type="PRINTS" id="PR00455">
    <property type="entry name" value="HTHTETR"/>
</dbReference>
<accession>A0AAU8PKS0</accession>
<protein>
    <submittedName>
        <fullName evidence="4">Regulatory protein TetR</fullName>
    </submittedName>
</protein>